<reference evidence="1 2" key="1">
    <citation type="submission" date="2023-10" db="EMBL/GenBank/DDBJ databases">
        <authorList>
            <person name="Maclean D."/>
            <person name="Macfadyen A."/>
        </authorList>
    </citation>
    <scope>NUCLEOTIDE SEQUENCE [LARGE SCALE GENOMIC DNA]</scope>
</reference>
<evidence type="ECO:0000313" key="1">
    <source>
        <dbReference type="EMBL" id="CAK0784684.1"/>
    </source>
</evidence>
<evidence type="ECO:0000313" key="2">
    <source>
        <dbReference type="Proteomes" id="UP001314263"/>
    </source>
</evidence>
<comment type="caution">
    <text evidence="1">The sequence shown here is derived from an EMBL/GenBank/DDBJ whole genome shotgun (WGS) entry which is preliminary data.</text>
</comment>
<gene>
    <name evidence="1" type="ORF">CVIRNUC_007888</name>
</gene>
<protein>
    <submittedName>
        <fullName evidence="1">Uncharacterized protein</fullName>
    </submittedName>
</protein>
<dbReference type="EMBL" id="CAUYUE010000011">
    <property type="protein sequence ID" value="CAK0784684.1"/>
    <property type="molecule type" value="Genomic_DNA"/>
</dbReference>
<name>A0AAV1IFC9_9CHLO</name>
<keyword evidence="2" id="KW-1185">Reference proteome</keyword>
<organism evidence="1 2">
    <name type="scientific">Coccomyxa viridis</name>
    <dbReference type="NCBI Taxonomy" id="1274662"/>
    <lineage>
        <taxon>Eukaryota</taxon>
        <taxon>Viridiplantae</taxon>
        <taxon>Chlorophyta</taxon>
        <taxon>core chlorophytes</taxon>
        <taxon>Trebouxiophyceae</taxon>
        <taxon>Trebouxiophyceae incertae sedis</taxon>
        <taxon>Coccomyxaceae</taxon>
        <taxon>Coccomyxa</taxon>
    </lineage>
</organism>
<dbReference type="Proteomes" id="UP001314263">
    <property type="component" value="Unassembled WGS sequence"/>
</dbReference>
<accession>A0AAV1IFC9</accession>
<proteinExistence type="predicted"/>
<sequence>MGLSEALKDIYASMRAETHSTDLSEWATNYALHSCNPAVHPPISEQQSNCSSCPFTSTGFIYVWCYWDVNQLALLEGWIQLLHAAASGGYAAGVHPVKLVNTCQCTVMNEQSSFLLTTSHPAIVILTC</sequence>
<dbReference type="AlphaFoldDB" id="A0AAV1IFC9"/>